<dbReference type="InterPro" id="IPR022226">
    <property type="entry name" value="DUF3752"/>
</dbReference>
<evidence type="ECO:0000256" key="1">
    <source>
        <dbReference type="SAM" id="MobiDB-lite"/>
    </source>
</evidence>
<dbReference type="OMA" id="NKAADFG"/>
<proteinExistence type="predicted"/>
<sequence>MSDEDCFGPALPPGLNERSTLKNLQKEAPVKRVSGIGPQLPPHLQNSQESSPDSTSEEEEGPCIGPSLPPHIKSSLNQTQGSVNIGPCKTSLSKSDDSSSVIGPTLPPHLYKKQSQSSDVKDNESGACVSKGQSSKQDCIIGPSLPPHLQRNVHSASYGEKVHDVKDDDADDADDDVIGPLPSEMSAGNSGSDFSAEFERRARKMKDHLDGKTQSDGQPKREAWMMELPDCMGQNIGLTARTFRVNAGPDLSDRSMWTDSPADRARKEKEGNTDTRKRPHPGSGPSGRDQQIRSELESYNKARGTESLLNTHQKKMKKQQKEESSQPKERRPFDRDLDLQANRFDDAQRKAIIKKSQNLNSRFGHSKDSQYL</sequence>
<name>A0A8W8ILK1_MAGGI</name>
<feature type="compositionally biased region" description="Basic and acidic residues" evidence="1">
    <location>
        <begin position="290"/>
        <end position="304"/>
    </location>
</feature>
<dbReference type="PANTHER" id="PTHR46370">
    <property type="entry name" value="GPALPP MOTIFS-CONTAINING PROTEIN 1"/>
    <property type="match status" value="1"/>
</dbReference>
<feature type="compositionally biased region" description="Polar residues" evidence="1">
    <location>
        <begin position="355"/>
        <end position="364"/>
    </location>
</feature>
<reference evidence="3" key="1">
    <citation type="submission" date="2022-08" db="UniProtKB">
        <authorList>
            <consortium name="EnsemblMetazoa"/>
        </authorList>
    </citation>
    <scope>IDENTIFICATION</scope>
    <source>
        <strain evidence="3">05x7-T-G4-1.051#20</strain>
    </source>
</reference>
<organism evidence="3 4">
    <name type="scientific">Magallana gigas</name>
    <name type="common">Pacific oyster</name>
    <name type="synonym">Crassostrea gigas</name>
    <dbReference type="NCBI Taxonomy" id="29159"/>
    <lineage>
        <taxon>Eukaryota</taxon>
        <taxon>Metazoa</taxon>
        <taxon>Spiralia</taxon>
        <taxon>Lophotrochozoa</taxon>
        <taxon>Mollusca</taxon>
        <taxon>Bivalvia</taxon>
        <taxon>Autobranchia</taxon>
        <taxon>Pteriomorphia</taxon>
        <taxon>Ostreida</taxon>
        <taxon>Ostreoidea</taxon>
        <taxon>Ostreidae</taxon>
        <taxon>Magallana</taxon>
    </lineage>
</organism>
<dbReference type="Pfam" id="PF12572">
    <property type="entry name" value="DUF3752"/>
    <property type="match status" value="1"/>
</dbReference>
<dbReference type="OrthoDB" id="73491at2759"/>
<feature type="region of interest" description="Disordered" evidence="1">
    <location>
        <begin position="246"/>
        <end position="372"/>
    </location>
</feature>
<dbReference type="InterPro" id="IPR046331">
    <property type="entry name" value="GPAM1-like"/>
</dbReference>
<evidence type="ECO:0000313" key="3">
    <source>
        <dbReference type="EnsemblMetazoa" id="G14862.2:cds"/>
    </source>
</evidence>
<feature type="domain" description="DUF3752" evidence="2">
    <location>
        <begin position="238"/>
        <end position="364"/>
    </location>
</feature>
<feature type="compositionally biased region" description="Basic and acidic residues" evidence="1">
    <location>
        <begin position="261"/>
        <end position="276"/>
    </location>
</feature>
<dbReference type="PANTHER" id="PTHR46370:SF1">
    <property type="entry name" value="GPALPP MOTIFS-CONTAINING PROTEIN 1"/>
    <property type="match status" value="1"/>
</dbReference>
<dbReference type="EnsemblMetazoa" id="G14862.4">
    <property type="protein sequence ID" value="G14862.4:cds"/>
    <property type="gene ID" value="G14862"/>
</dbReference>
<feature type="compositionally biased region" description="Polar residues" evidence="1">
    <location>
        <begin position="74"/>
        <end position="83"/>
    </location>
</feature>
<evidence type="ECO:0000259" key="2">
    <source>
        <dbReference type="Pfam" id="PF12572"/>
    </source>
</evidence>
<dbReference type="Proteomes" id="UP000005408">
    <property type="component" value="Unassembled WGS sequence"/>
</dbReference>
<keyword evidence="4" id="KW-1185">Reference proteome</keyword>
<dbReference type="EnsemblMetazoa" id="G14862.2">
    <property type="protein sequence ID" value="G14862.2:cds"/>
    <property type="gene ID" value="G14862"/>
</dbReference>
<dbReference type="EnsemblMetazoa" id="G14862.6">
    <property type="protein sequence ID" value="G14862.6:cds"/>
    <property type="gene ID" value="G14862"/>
</dbReference>
<feature type="compositionally biased region" description="Basic and acidic residues" evidence="1">
    <location>
        <begin position="207"/>
        <end position="224"/>
    </location>
</feature>
<protein>
    <recommendedName>
        <fullName evidence="2">DUF3752 domain-containing protein</fullName>
    </recommendedName>
</protein>
<dbReference type="AlphaFoldDB" id="A0A8W8ILK1"/>
<feature type="region of interest" description="Disordered" evidence="1">
    <location>
        <begin position="1"/>
        <end position="226"/>
    </location>
</feature>
<accession>A0A8W8ILK1</accession>
<evidence type="ECO:0000313" key="4">
    <source>
        <dbReference type="Proteomes" id="UP000005408"/>
    </source>
</evidence>
<feature type="compositionally biased region" description="Basic and acidic residues" evidence="1">
    <location>
        <begin position="319"/>
        <end position="349"/>
    </location>
</feature>
<feature type="compositionally biased region" description="Acidic residues" evidence="1">
    <location>
        <begin position="167"/>
        <end position="177"/>
    </location>
</feature>
<dbReference type="EnsemblMetazoa" id="G14862.3">
    <property type="protein sequence ID" value="G14862.3:cds"/>
    <property type="gene ID" value="G14862"/>
</dbReference>